<organism evidence="16 17">
    <name type="scientific">Pristionchus entomophagus</name>
    <dbReference type="NCBI Taxonomy" id="358040"/>
    <lineage>
        <taxon>Eukaryota</taxon>
        <taxon>Metazoa</taxon>
        <taxon>Ecdysozoa</taxon>
        <taxon>Nematoda</taxon>
        <taxon>Chromadorea</taxon>
        <taxon>Rhabditida</taxon>
        <taxon>Rhabditina</taxon>
        <taxon>Diplogasteromorpha</taxon>
        <taxon>Diplogasteroidea</taxon>
        <taxon>Neodiplogasteridae</taxon>
        <taxon>Pristionchus</taxon>
    </lineage>
</organism>
<dbReference type="InterPro" id="IPR011615">
    <property type="entry name" value="p53_DNA-bd"/>
</dbReference>
<feature type="region of interest" description="Disordered" evidence="13">
    <location>
        <begin position="396"/>
        <end position="450"/>
    </location>
</feature>
<feature type="binding site" evidence="11">
    <location>
        <position position="293"/>
    </location>
    <ligand>
        <name>Zn(2+)</name>
        <dbReference type="ChEBI" id="CHEBI:29105"/>
    </ligand>
</feature>
<proteinExistence type="inferred from homology"/>
<feature type="non-terminal residue" evidence="16">
    <location>
        <position position="1"/>
    </location>
</feature>
<dbReference type="GO" id="GO:0006915">
    <property type="term" value="P:apoptotic process"/>
    <property type="evidence" value="ECO:0007669"/>
    <property type="project" value="UniProtKB-KW"/>
</dbReference>
<dbReference type="InterPro" id="IPR002117">
    <property type="entry name" value="p53_tumour_suppressor"/>
</dbReference>
<evidence type="ECO:0000256" key="5">
    <source>
        <dbReference type="ARBA" id="ARBA00022833"/>
    </source>
</evidence>
<reference evidence="16" key="1">
    <citation type="submission" date="2023-10" db="EMBL/GenBank/DDBJ databases">
        <title>Genome assembly of Pristionchus species.</title>
        <authorList>
            <person name="Yoshida K."/>
            <person name="Sommer R.J."/>
        </authorList>
    </citation>
    <scope>NUCLEOTIDE SEQUENCE</scope>
    <source>
        <strain evidence="16">RS0144</strain>
    </source>
</reference>
<keyword evidence="8" id="KW-0010">Activator</keyword>
<evidence type="ECO:0000256" key="7">
    <source>
        <dbReference type="ARBA" id="ARBA00023125"/>
    </source>
</evidence>
<dbReference type="InterPro" id="IPR054106">
    <property type="entry name" value="CEP-1_C"/>
</dbReference>
<evidence type="ECO:0000313" key="17">
    <source>
        <dbReference type="Proteomes" id="UP001432027"/>
    </source>
</evidence>
<keyword evidence="4 11" id="KW-0479">Metal-binding</keyword>
<protein>
    <recommendedName>
        <fullName evidence="18">p53 DNA-binding domain-containing protein</fullName>
    </recommendedName>
</protein>
<accession>A0AAV5SMU2</accession>
<dbReference type="Proteomes" id="UP001432027">
    <property type="component" value="Unassembled WGS sequence"/>
</dbReference>
<comment type="similarity">
    <text evidence="2">Belongs to the p53 family.</text>
</comment>
<evidence type="ECO:0000256" key="6">
    <source>
        <dbReference type="ARBA" id="ARBA00023015"/>
    </source>
</evidence>
<dbReference type="GO" id="GO:0005634">
    <property type="term" value="C:nucleus"/>
    <property type="evidence" value="ECO:0007669"/>
    <property type="project" value="UniProtKB-SubCell"/>
</dbReference>
<dbReference type="Gene3D" id="2.60.40.720">
    <property type="match status" value="1"/>
</dbReference>
<feature type="compositionally biased region" description="Polar residues" evidence="13">
    <location>
        <begin position="426"/>
        <end position="441"/>
    </location>
</feature>
<evidence type="ECO:0000256" key="12">
    <source>
        <dbReference type="PIRSR" id="PIRSR602117-3"/>
    </source>
</evidence>
<evidence type="ECO:0000256" key="2">
    <source>
        <dbReference type="ARBA" id="ARBA00006167"/>
    </source>
</evidence>
<dbReference type="GO" id="GO:0046872">
    <property type="term" value="F:metal ion binding"/>
    <property type="evidence" value="ECO:0007669"/>
    <property type="project" value="UniProtKB-KW"/>
</dbReference>
<dbReference type="Pfam" id="PF21907">
    <property type="entry name" value="SAM_CEP-1_C"/>
    <property type="match status" value="1"/>
</dbReference>
<feature type="domain" description="CEP-1 C-terminal SAM" evidence="15">
    <location>
        <begin position="461"/>
        <end position="561"/>
    </location>
</feature>
<evidence type="ECO:0008006" key="18">
    <source>
        <dbReference type="Google" id="ProtNLM"/>
    </source>
</evidence>
<dbReference type="GO" id="GO:0000981">
    <property type="term" value="F:DNA-binding transcription factor activity, RNA polymerase II-specific"/>
    <property type="evidence" value="ECO:0007669"/>
    <property type="project" value="TreeGrafter"/>
</dbReference>
<keyword evidence="7" id="KW-0238">DNA-binding</keyword>
<keyword evidence="3" id="KW-0053">Apoptosis</keyword>
<keyword evidence="5 11" id="KW-0862">Zinc</keyword>
<feature type="binding site" evidence="11">
    <location>
        <position position="297"/>
    </location>
    <ligand>
        <name>Zn(2+)</name>
        <dbReference type="ChEBI" id="CHEBI:29105"/>
    </ligand>
</feature>
<evidence type="ECO:0000256" key="11">
    <source>
        <dbReference type="PIRSR" id="PIRSR602117-1"/>
    </source>
</evidence>
<feature type="compositionally biased region" description="Basic and acidic residues" evidence="13">
    <location>
        <begin position="336"/>
        <end position="379"/>
    </location>
</feature>
<keyword evidence="6" id="KW-0805">Transcription regulation</keyword>
<name>A0AAV5SMU2_9BILA</name>
<keyword evidence="17" id="KW-1185">Reference proteome</keyword>
<feature type="compositionally biased region" description="Polar residues" evidence="13">
    <location>
        <begin position="397"/>
        <end position="418"/>
    </location>
</feature>
<dbReference type="SUPFAM" id="SSF49417">
    <property type="entry name" value="p53-like transcription factors"/>
    <property type="match status" value="1"/>
</dbReference>
<evidence type="ECO:0000256" key="4">
    <source>
        <dbReference type="ARBA" id="ARBA00022723"/>
    </source>
</evidence>
<evidence type="ECO:0000313" key="16">
    <source>
        <dbReference type="EMBL" id="GMS84229.1"/>
    </source>
</evidence>
<feature type="region of interest" description="Disordered" evidence="13">
    <location>
        <begin position="331"/>
        <end position="379"/>
    </location>
</feature>
<dbReference type="EMBL" id="BTSX01000002">
    <property type="protein sequence ID" value="GMS84229.1"/>
    <property type="molecule type" value="Genomic_DNA"/>
</dbReference>
<dbReference type="Pfam" id="PF00870">
    <property type="entry name" value="P53"/>
    <property type="match status" value="1"/>
</dbReference>
<dbReference type="AlphaFoldDB" id="A0AAV5SMU2"/>
<dbReference type="InterPro" id="IPR008967">
    <property type="entry name" value="p53-like_TF_DNA-bd_sf"/>
</dbReference>
<comment type="caution">
    <text evidence="16">The sequence shown here is derived from an EMBL/GenBank/DDBJ whole genome shotgun (WGS) entry which is preliminary data.</text>
</comment>
<dbReference type="GO" id="GO:0000978">
    <property type="term" value="F:RNA polymerase II cis-regulatory region sequence-specific DNA binding"/>
    <property type="evidence" value="ECO:0007669"/>
    <property type="project" value="TreeGrafter"/>
</dbReference>
<keyword evidence="9" id="KW-0804">Transcription</keyword>
<evidence type="ECO:0000259" key="15">
    <source>
        <dbReference type="Pfam" id="PF21907"/>
    </source>
</evidence>
<evidence type="ECO:0000259" key="14">
    <source>
        <dbReference type="Pfam" id="PF00870"/>
    </source>
</evidence>
<feature type="domain" description="p53 DNA-binding" evidence="14">
    <location>
        <begin position="171"/>
        <end position="342"/>
    </location>
</feature>
<evidence type="ECO:0000256" key="13">
    <source>
        <dbReference type="SAM" id="MobiDB-lite"/>
    </source>
</evidence>
<evidence type="ECO:0000256" key="3">
    <source>
        <dbReference type="ARBA" id="ARBA00022703"/>
    </source>
</evidence>
<keyword evidence="10" id="KW-0539">Nucleus</keyword>
<evidence type="ECO:0000256" key="10">
    <source>
        <dbReference type="ARBA" id="ARBA00023242"/>
    </source>
</evidence>
<evidence type="ECO:0000256" key="8">
    <source>
        <dbReference type="ARBA" id="ARBA00023159"/>
    </source>
</evidence>
<dbReference type="PANTHER" id="PTHR11447:SF16">
    <property type="entry name" value="P53 PROTEIN LONG FORM VARIANT 1"/>
    <property type="match status" value="1"/>
</dbReference>
<comment type="cofactor">
    <cofactor evidence="11">
        <name>Zn(2+)</name>
        <dbReference type="ChEBI" id="CHEBI:29105"/>
    </cofactor>
    <text evidence="11">Binds 1 zinc ion per subunit.</text>
</comment>
<feature type="cross-link" description="Glycyl lysine isopeptide (Lys-Gly) (interchain with G-Cter in ubiquitin)" evidence="12">
    <location>
        <position position="346"/>
    </location>
</feature>
<dbReference type="PANTHER" id="PTHR11447">
    <property type="entry name" value="CELLULAR TUMOR ANTIGEN P53"/>
    <property type="match status" value="1"/>
</dbReference>
<sequence length="568" mass="64515">SSLSRSLSLHGDSHSIRIPHFATISMAAKSSRYPLRSSQRIDDSQDYETPTMDDGWGGHNVRNPDMDNAVLSQSDFLISSQVEAFLSDSFGSRFNNMNSFPEGDMQFNLSDIPRDEFAGDLPPSHFANGEFEEEKQQFVPIDEAYQPDLQYMDNERANGVYIYSQGLGDMNKFTVAVMPEAKNCNRNYVPFHNLLFVKQGANIPFTFMLMNSETKQGVTMPADMTIRMSLRFTLPVSDDKRIVQRCDVHMKKDNDGAHNTFAFKVIHRNAVYDDASLSVTIPASTVVPITFHCYSSCAGGIDRQAIYLLFELLNEDGSLYQNAEFHLKVSANPTRDAPKEGERKRKEEEKLRRGRAKSEAGSEMGEKRGRKRKTEEMDEMGRDIKRMDSVSPMLSIHTPSPGWNPTVMSAPRVSTTARRNSKLDLRSTSSERMAMESNGSRKGSDDDENRTYTINICGKKKYDEVMKLLSLLERDERHTCRHDEDNLFENLTQLTGDVTISTWLMQYRLAEEAYVNTFRDHNVHTLDDIANVYHPSYFHHSIGIPQEAAANLNKVYLNWLNGNACNGY</sequence>
<evidence type="ECO:0000256" key="1">
    <source>
        <dbReference type="ARBA" id="ARBA00004123"/>
    </source>
</evidence>
<comment type="subcellular location">
    <subcellularLocation>
        <location evidence="1">Nucleus</location>
    </subcellularLocation>
</comment>
<dbReference type="InterPro" id="IPR012346">
    <property type="entry name" value="p53/RUNT-type_TF_DNA-bd_sf"/>
</dbReference>
<gene>
    <name evidence="16" type="ORF">PENTCL1PPCAC_6404</name>
</gene>
<evidence type="ECO:0000256" key="9">
    <source>
        <dbReference type="ARBA" id="ARBA00023163"/>
    </source>
</evidence>